<comment type="caution">
    <text evidence="2">The sequence shown here is derived from an EMBL/GenBank/DDBJ whole genome shotgun (WGS) entry which is preliminary data.</text>
</comment>
<dbReference type="OrthoDB" id="3260166at2"/>
<keyword evidence="3" id="KW-1185">Reference proteome</keyword>
<accession>A0A3A4A5T3</accession>
<name>A0A3A4A5T3_9ACTN</name>
<dbReference type="EMBL" id="QZEY01000027">
    <property type="protein sequence ID" value="RJL21023.1"/>
    <property type="molecule type" value="Genomic_DNA"/>
</dbReference>
<feature type="compositionally biased region" description="Basic and acidic residues" evidence="1">
    <location>
        <begin position="310"/>
        <end position="326"/>
    </location>
</feature>
<dbReference type="RefSeq" id="WP_119931484.1">
    <property type="nucleotide sequence ID" value="NZ_QZEY01000027.1"/>
</dbReference>
<protein>
    <submittedName>
        <fullName evidence="2">Uncharacterized protein</fullName>
    </submittedName>
</protein>
<evidence type="ECO:0000313" key="2">
    <source>
        <dbReference type="EMBL" id="RJL21023.1"/>
    </source>
</evidence>
<sequence length="387" mass="42230">MLAPSRADWLAVVEEVAGGSGRRSHWRRGLLAACWQLAVRTDEYLVTTPAKGATWAEMAAAAHLSRSCFAEKLAWLRGQDLLHVVMTGSIPRTRPGTCFGMYDDGLGNLAAEYALVLPAPLAPEEPVPEEPLPDSAVVVTDEMTPWPEGATLLRPRLTVVSETAGQSPVGESRTPHSPTLPLANPDPTRARELTESDSTPQLAWPLDQTPRSRADRLLLCARLQAEDERLARVSARHLRSLLRPLLIHGASARDVEYALTWTPEQTRFPRTEDPRYLPGWIRHRVAAWVGEDGALRAPLPSQARAAAAARRHEEQQRRRAERAALQERRVDVRAQAARARAALAAASPAAAKTLALRSSAPSGRPADPPWSPEPHARARADELLSAG</sequence>
<evidence type="ECO:0000256" key="1">
    <source>
        <dbReference type="SAM" id="MobiDB-lite"/>
    </source>
</evidence>
<dbReference type="Proteomes" id="UP000265768">
    <property type="component" value="Unassembled WGS sequence"/>
</dbReference>
<reference evidence="2 3" key="1">
    <citation type="submission" date="2018-09" db="EMBL/GenBank/DDBJ databases">
        <title>YIM 75507 draft genome.</title>
        <authorList>
            <person name="Tang S."/>
            <person name="Feng Y."/>
        </authorList>
    </citation>
    <scope>NUCLEOTIDE SEQUENCE [LARGE SCALE GENOMIC DNA]</scope>
    <source>
        <strain evidence="2 3">YIM 75507</strain>
    </source>
</reference>
<feature type="region of interest" description="Disordered" evidence="1">
    <location>
        <begin position="303"/>
        <end position="326"/>
    </location>
</feature>
<feature type="region of interest" description="Disordered" evidence="1">
    <location>
        <begin position="162"/>
        <end position="206"/>
    </location>
</feature>
<feature type="region of interest" description="Disordered" evidence="1">
    <location>
        <begin position="348"/>
        <end position="387"/>
    </location>
</feature>
<proteinExistence type="predicted"/>
<gene>
    <name evidence="2" type="ORF">D5H75_38055</name>
</gene>
<dbReference type="AlphaFoldDB" id="A0A3A4A5T3"/>
<feature type="compositionally biased region" description="Basic and acidic residues" evidence="1">
    <location>
        <begin position="374"/>
        <end position="387"/>
    </location>
</feature>
<organism evidence="2 3">
    <name type="scientific">Bailinhaonella thermotolerans</name>
    <dbReference type="NCBI Taxonomy" id="1070861"/>
    <lineage>
        <taxon>Bacteria</taxon>
        <taxon>Bacillati</taxon>
        <taxon>Actinomycetota</taxon>
        <taxon>Actinomycetes</taxon>
        <taxon>Streptosporangiales</taxon>
        <taxon>Streptosporangiaceae</taxon>
        <taxon>Bailinhaonella</taxon>
    </lineage>
</organism>
<evidence type="ECO:0000313" key="3">
    <source>
        <dbReference type="Proteomes" id="UP000265768"/>
    </source>
</evidence>
<feature type="compositionally biased region" description="Low complexity" evidence="1">
    <location>
        <begin position="348"/>
        <end position="357"/>
    </location>
</feature>